<protein>
    <submittedName>
        <fullName evidence="2">Uncharacterized protein</fullName>
    </submittedName>
</protein>
<proteinExistence type="predicted"/>
<reference evidence="3" key="1">
    <citation type="submission" date="2014-10" db="EMBL/GenBank/DDBJ databases">
        <authorList>
            <person name="King R."/>
        </authorList>
    </citation>
    <scope>NUCLEOTIDE SEQUENCE [LARGE SCALE GENOMIC DNA]</scope>
    <source>
        <strain evidence="3">A3/5</strain>
    </source>
</reference>
<dbReference type="AlphaFoldDB" id="A0A2L2TEV7"/>
<evidence type="ECO:0000313" key="3">
    <source>
        <dbReference type="Proteomes" id="UP000245910"/>
    </source>
</evidence>
<sequence length="25" mass="2816">MAQAPLKAEKPTPRILDDTMYSEIP</sequence>
<feature type="compositionally biased region" description="Basic and acidic residues" evidence="1">
    <location>
        <begin position="7"/>
        <end position="17"/>
    </location>
</feature>
<accession>A0A2L2TEV7</accession>
<organism evidence="2 3">
    <name type="scientific">Fusarium venenatum</name>
    <dbReference type="NCBI Taxonomy" id="56646"/>
    <lineage>
        <taxon>Eukaryota</taxon>
        <taxon>Fungi</taxon>
        <taxon>Dikarya</taxon>
        <taxon>Ascomycota</taxon>
        <taxon>Pezizomycotina</taxon>
        <taxon>Sordariomycetes</taxon>
        <taxon>Hypocreomycetidae</taxon>
        <taxon>Hypocreales</taxon>
        <taxon>Nectriaceae</taxon>
        <taxon>Fusarium</taxon>
    </lineage>
</organism>
<dbReference type="EMBL" id="LN649232">
    <property type="protein sequence ID" value="CEI40092.1"/>
    <property type="molecule type" value="Genomic_DNA"/>
</dbReference>
<name>A0A2L2TEV7_9HYPO</name>
<feature type="region of interest" description="Disordered" evidence="1">
    <location>
        <begin position="1"/>
        <end position="25"/>
    </location>
</feature>
<evidence type="ECO:0000256" key="1">
    <source>
        <dbReference type="SAM" id="MobiDB-lite"/>
    </source>
</evidence>
<dbReference type="Proteomes" id="UP000245910">
    <property type="component" value="Chromosome IIII"/>
</dbReference>
<keyword evidence="3" id="KW-1185">Reference proteome</keyword>
<evidence type="ECO:0000313" key="2">
    <source>
        <dbReference type="EMBL" id="CEI40092.1"/>
    </source>
</evidence>